<evidence type="ECO:0000313" key="3">
    <source>
        <dbReference type="Proteomes" id="UP001054857"/>
    </source>
</evidence>
<feature type="compositionally biased region" description="Gly residues" evidence="1">
    <location>
        <begin position="237"/>
        <end position="247"/>
    </location>
</feature>
<feature type="compositionally biased region" description="Basic and acidic residues" evidence="1">
    <location>
        <begin position="200"/>
        <end position="214"/>
    </location>
</feature>
<feature type="non-terminal residue" evidence="2">
    <location>
        <position position="316"/>
    </location>
</feature>
<feature type="region of interest" description="Disordered" evidence="1">
    <location>
        <begin position="228"/>
        <end position="247"/>
    </location>
</feature>
<evidence type="ECO:0000313" key="2">
    <source>
        <dbReference type="EMBL" id="GFR41795.1"/>
    </source>
</evidence>
<dbReference type="AlphaFoldDB" id="A0AAD3HIQ0"/>
<reference evidence="2 3" key="1">
    <citation type="journal article" date="2021" name="Sci. Rep.">
        <title>Genome sequencing of the multicellular alga Astrephomene provides insights into convergent evolution of germ-soma differentiation.</title>
        <authorList>
            <person name="Yamashita S."/>
            <person name="Yamamoto K."/>
            <person name="Matsuzaki R."/>
            <person name="Suzuki S."/>
            <person name="Yamaguchi H."/>
            <person name="Hirooka S."/>
            <person name="Minakuchi Y."/>
            <person name="Miyagishima S."/>
            <person name="Kawachi M."/>
            <person name="Toyoda A."/>
            <person name="Nozaki H."/>
        </authorList>
    </citation>
    <scope>NUCLEOTIDE SEQUENCE [LARGE SCALE GENOMIC DNA]</scope>
    <source>
        <strain evidence="2 3">NIES-4017</strain>
    </source>
</reference>
<gene>
    <name evidence="2" type="ORF">Agub_g2561</name>
</gene>
<dbReference type="Proteomes" id="UP001054857">
    <property type="component" value="Unassembled WGS sequence"/>
</dbReference>
<feature type="compositionally biased region" description="Low complexity" evidence="1">
    <location>
        <begin position="187"/>
        <end position="196"/>
    </location>
</feature>
<feature type="compositionally biased region" description="Basic and acidic residues" evidence="1">
    <location>
        <begin position="1"/>
        <end position="16"/>
    </location>
</feature>
<feature type="region of interest" description="Disordered" evidence="1">
    <location>
        <begin position="1"/>
        <end position="21"/>
    </location>
</feature>
<feature type="region of interest" description="Disordered" evidence="1">
    <location>
        <begin position="167"/>
        <end position="214"/>
    </location>
</feature>
<organism evidence="2 3">
    <name type="scientific">Astrephomene gubernaculifera</name>
    <dbReference type="NCBI Taxonomy" id="47775"/>
    <lineage>
        <taxon>Eukaryota</taxon>
        <taxon>Viridiplantae</taxon>
        <taxon>Chlorophyta</taxon>
        <taxon>core chlorophytes</taxon>
        <taxon>Chlorophyceae</taxon>
        <taxon>CS clade</taxon>
        <taxon>Chlamydomonadales</taxon>
        <taxon>Astrephomenaceae</taxon>
        <taxon>Astrephomene</taxon>
    </lineage>
</organism>
<name>A0AAD3HIQ0_9CHLO</name>
<protein>
    <submittedName>
        <fullName evidence="2">Uncharacterized protein</fullName>
    </submittedName>
</protein>
<sequence>GSAGREEVVSMGKEEEQKDEEEERLMGLMLEGLHADVAGGGGNDVRTRHPALLATAGVAAPTGGLSGGGDRSGSGCGGDGGGCEGGGEWWLESLAVRPRSGRGAMLTSLTLSPDGSSLLLLDTANRQLLHLDLNRHPNHPWTSTYPGRQRNGRLGSPCAIRVLPLAVEQSQLKRRPRQPKQDSHYHQQQQQQVQQQDSNEWEHKDGTGPKELGDRAACLPAVHGAGGGSARCSSSGGNSGSSGGGGGGASACVEGSSSYTVSSGGGCRENGGVDGAAAGGLRRLRRGWCCCLAVLGGGREVLVAGECGLLGWRFGD</sequence>
<proteinExistence type="predicted"/>
<keyword evidence="3" id="KW-1185">Reference proteome</keyword>
<accession>A0AAD3HIQ0</accession>
<dbReference type="EMBL" id="BMAR01000002">
    <property type="protein sequence ID" value="GFR41795.1"/>
    <property type="molecule type" value="Genomic_DNA"/>
</dbReference>
<comment type="caution">
    <text evidence="2">The sequence shown here is derived from an EMBL/GenBank/DDBJ whole genome shotgun (WGS) entry which is preliminary data.</text>
</comment>
<evidence type="ECO:0000256" key="1">
    <source>
        <dbReference type="SAM" id="MobiDB-lite"/>
    </source>
</evidence>
<feature type="region of interest" description="Disordered" evidence="1">
    <location>
        <begin position="134"/>
        <end position="154"/>
    </location>
</feature>